<proteinExistence type="inferred from homology"/>
<organism evidence="6 7">
    <name type="scientific">Exophiala viscosa</name>
    <dbReference type="NCBI Taxonomy" id="2486360"/>
    <lineage>
        <taxon>Eukaryota</taxon>
        <taxon>Fungi</taxon>
        <taxon>Dikarya</taxon>
        <taxon>Ascomycota</taxon>
        <taxon>Pezizomycotina</taxon>
        <taxon>Eurotiomycetes</taxon>
        <taxon>Chaetothyriomycetidae</taxon>
        <taxon>Chaetothyriales</taxon>
        <taxon>Herpotrichiellaceae</taxon>
        <taxon>Exophiala</taxon>
    </lineage>
</organism>
<gene>
    <name evidence="6" type="ORF">EDD36DRAFT_481231</name>
</gene>
<dbReference type="NCBIfam" id="TIGR01392">
    <property type="entry name" value="homoserO_Ac_trn"/>
    <property type="match status" value="1"/>
</dbReference>
<dbReference type="Pfam" id="PF00561">
    <property type="entry name" value="Abhydrolase_1"/>
    <property type="match status" value="1"/>
</dbReference>
<keyword evidence="7" id="KW-1185">Reference proteome</keyword>
<sequence>MAVDLNAQPANNYYAKLVRNLKVAVVPDFTLESGQQLLEVPVAYSSWGTLNKEANNALIICHALTGSSDLQDWWKPLLGPGKAFDPTRFFVVCFNLLGSPYGSASPLTPHPLTGKPYGPAFPQTSLRDDVRIQKIVLDALGVLQVAAVVGGSMGGQVALEWPLCTPPGYVKTIIPIATSAYQGAWGISWNESQIRCVQADARFQGGNYDPEPEGQPIQGLGAARMIGMLTYRSCTSFEARFSRRRSDSMFPSKSAAVPDQTPPTPPASDAGDDASEGAELKPIGTPATVTPILPLYTAQSYLQYQADKFLRRFDANCYIHLLRKMDTHDITRDRTNTALTPIESQPDLNSLAHILRTYLTPALVVNIGSDMLFPPDQQDLLAAHLPHAQLVKLQSLDGHDGFLLELESMDELVRSFLQQHNPAAFAAAPIHTTREESLGESSLDSVFGEVDSHFQ</sequence>
<protein>
    <submittedName>
        <fullName evidence="6">Homoserine O-acetyltransferase</fullName>
    </submittedName>
</protein>
<evidence type="ECO:0000256" key="3">
    <source>
        <dbReference type="PIRSR" id="PIRSR000443-1"/>
    </source>
</evidence>
<evidence type="ECO:0000256" key="1">
    <source>
        <dbReference type="ARBA" id="ARBA00006886"/>
    </source>
</evidence>
<feature type="active site" evidence="3">
    <location>
        <position position="399"/>
    </location>
</feature>
<evidence type="ECO:0000313" key="6">
    <source>
        <dbReference type="EMBL" id="KAI1619142.1"/>
    </source>
</evidence>
<evidence type="ECO:0000313" key="7">
    <source>
        <dbReference type="Proteomes" id="UP001203852"/>
    </source>
</evidence>
<dbReference type="PIRSF" id="PIRSF000443">
    <property type="entry name" value="Homoser_Ac_trans"/>
    <property type="match status" value="1"/>
</dbReference>
<dbReference type="PANTHER" id="PTHR32268">
    <property type="entry name" value="HOMOSERINE O-ACETYLTRANSFERASE"/>
    <property type="match status" value="1"/>
</dbReference>
<feature type="active site" evidence="3">
    <location>
        <position position="370"/>
    </location>
</feature>
<dbReference type="Gene3D" id="3.40.50.1820">
    <property type="entry name" value="alpha/beta hydrolase"/>
    <property type="match status" value="1"/>
</dbReference>
<evidence type="ECO:0000259" key="5">
    <source>
        <dbReference type="Pfam" id="PF00561"/>
    </source>
</evidence>
<reference evidence="6" key="1">
    <citation type="journal article" date="2022" name="bioRxiv">
        <title>Deciphering the potential niche of two novel black yeast fungi from a biological soil crust based on their genomes, phenotypes, and melanin regulation.</title>
        <authorList>
            <consortium name="DOE Joint Genome Institute"/>
            <person name="Carr E.C."/>
            <person name="Barton Q."/>
            <person name="Grambo S."/>
            <person name="Sullivan M."/>
            <person name="Renfro C.M."/>
            <person name="Kuo A."/>
            <person name="Pangilinan J."/>
            <person name="Lipzen A."/>
            <person name="Keymanesh K."/>
            <person name="Savage E."/>
            <person name="Barry K."/>
            <person name="Grigoriev I.V."/>
            <person name="Riekhof W.R."/>
            <person name="Harris S.S."/>
        </authorList>
    </citation>
    <scope>NUCLEOTIDE SEQUENCE</scope>
    <source>
        <strain evidence="6">JF 03-4F</strain>
    </source>
</reference>
<name>A0AAN6E8C2_9EURO</name>
<dbReference type="AlphaFoldDB" id="A0AAN6E8C2"/>
<evidence type="ECO:0000256" key="4">
    <source>
        <dbReference type="SAM" id="MobiDB-lite"/>
    </source>
</evidence>
<dbReference type="InterPro" id="IPR029058">
    <property type="entry name" value="AB_hydrolase_fold"/>
</dbReference>
<dbReference type="Proteomes" id="UP001203852">
    <property type="component" value="Unassembled WGS sequence"/>
</dbReference>
<dbReference type="HAMAP" id="MF_00296">
    <property type="entry name" value="MetX_acyltransf"/>
    <property type="match status" value="1"/>
</dbReference>
<dbReference type="PANTHER" id="PTHR32268:SF11">
    <property type="entry name" value="HOMOSERINE O-ACETYLTRANSFERASE"/>
    <property type="match status" value="1"/>
</dbReference>
<dbReference type="EMBL" id="MU404350">
    <property type="protein sequence ID" value="KAI1619142.1"/>
    <property type="molecule type" value="Genomic_DNA"/>
</dbReference>
<dbReference type="InterPro" id="IPR008220">
    <property type="entry name" value="HAT_MetX-like"/>
</dbReference>
<comment type="caution">
    <text evidence="6">The sequence shown here is derived from an EMBL/GenBank/DDBJ whole genome shotgun (WGS) entry which is preliminary data.</text>
</comment>
<dbReference type="SUPFAM" id="SSF53474">
    <property type="entry name" value="alpha/beta-Hydrolases"/>
    <property type="match status" value="1"/>
</dbReference>
<feature type="region of interest" description="Disordered" evidence="4">
    <location>
        <begin position="248"/>
        <end position="283"/>
    </location>
</feature>
<dbReference type="GO" id="GO:0004414">
    <property type="term" value="F:homoserine O-acetyltransferase activity"/>
    <property type="evidence" value="ECO:0007669"/>
    <property type="project" value="TreeGrafter"/>
</dbReference>
<feature type="active site" description="Nucleophile" evidence="3">
    <location>
        <position position="152"/>
    </location>
</feature>
<accession>A0AAN6E8C2</accession>
<evidence type="ECO:0000256" key="2">
    <source>
        <dbReference type="ARBA" id="ARBA00022679"/>
    </source>
</evidence>
<dbReference type="GO" id="GO:0009086">
    <property type="term" value="P:methionine biosynthetic process"/>
    <property type="evidence" value="ECO:0007669"/>
    <property type="project" value="TreeGrafter"/>
</dbReference>
<dbReference type="InterPro" id="IPR000073">
    <property type="entry name" value="AB_hydrolase_1"/>
</dbReference>
<comment type="similarity">
    <text evidence="1">Belongs to the AB hydrolase superfamily. MetX family.</text>
</comment>
<dbReference type="GO" id="GO:0009092">
    <property type="term" value="P:homoserine metabolic process"/>
    <property type="evidence" value="ECO:0007669"/>
    <property type="project" value="TreeGrafter"/>
</dbReference>
<feature type="domain" description="AB hydrolase-1" evidence="5">
    <location>
        <begin position="56"/>
        <end position="234"/>
    </location>
</feature>
<keyword evidence="2" id="KW-0808">Transferase</keyword>